<evidence type="ECO:0000256" key="2">
    <source>
        <dbReference type="ARBA" id="ARBA00022490"/>
    </source>
</evidence>
<dbReference type="Pfam" id="PF02545">
    <property type="entry name" value="Maf"/>
    <property type="match status" value="1"/>
</dbReference>
<feature type="site" description="Important for substrate specificity" evidence="5">
    <location>
        <position position="12"/>
    </location>
</feature>
<evidence type="ECO:0000256" key="1">
    <source>
        <dbReference type="ARBA" id="ARBA00004496"/>
    </source>
</evidence>
<dbReference type="RefSeq" id="WP_044058847.1">
    <property type="nucleotide sequence ID" value="NZ_CBCSKJ010000001.1"/>
</dbReference>
<comment type="subcellular location">
    <subcellularLocation>
        <location evidence="1 5">Cytoplasm</location>
    </subcellularLocation>
</comment>
<dbReference type="KEGG" id="aal:EP13_08525"/>
<dbReference type="PANTHER" id="PTHR43213">
    <property type="entry name" value="BIFUNCTIONAL DTTP/UTP PYROPHOSPHATASE/METHYLTRANSFERASE PROTEIN-RELATED"/>
    <property type="match status" value="1"/>
</dbReference>
<dbReference type="InterPro" id="IPR029001">
    <property type="entry name" value="ITPase-like_fam"/>
</dbReference>
<comment type="cofactor">
    <cofactor evidence="5">
        <name>a divalent metal cation</name>
        <dbReference type="ChEBI" id="CHEBI:60240"/>
    </cofactor>
</comment>
<comment type="similarity">
    <text evidence="5">Belongs to the Maf family. YceF subfamily.</text>
</comment>
<keyword evidence="4 5" id="KW-0546">Nucleotide metabolism</keyword>
<comment type="caution">
    <text evidence="5">Lacks conserved residue(s) required for the propagation of feature annotation.</text>
</comment>
<feature type="site" description="Important for substrate specificity" evidence="5">
    <location>
        <position position="70"/>
    </location>
</feature>
<name>A0A075P605_9ALTE</name>
<dbReference type="GO" id="GO:0047429">
    <property type="term" value="F:nucleoside triphosphate diphosphatase activity"/>
    <property type="evidence" value="ECO:0007669"/>
    <property type="project" value="InterPro"/>
</dbReference>
<feature type="active site" description="Proton acceptor" evidence="5">
    <location>
        <position position="69"/>
    </location>
</feature>
<dbReference type="Proteomes" id="UP000056090">
    <property type="component" value="Chromosome"/>
</dbReference>
<accession>A0A075P605</accession>
<dbReference type="EC" id="3.6.1.-" evidence="5"/>
<gene>
    <name evidence="6" type="ORF">EP13_08525</name>
</gene>
<dbReference type="SUPFAM" id="SSF52972">
    <property type="entry name" value="ITPase-like"/>
    <property type="match status" value="1"/>
</dbReference>
<evidence type="ECO:0000256" key="5">
    <source>
        <dbReference type="HAMAP-Rule" id="MF_00528"/>
    </source>
</evidence>
<organism evidence="6 7">
    <name type="scientific">Alteromonas australica</name>
    <dbReference type="NCBI Taxonomy" id="589873"/>
    <lineage>
        <taxon>Bacteria</taxon>
        <taxon>Pseudomonadati</taxon>
        <taxon>Pseudomonadota</taxon>
        <taxon>Gammaproteobacteria</taxon>
        <taxon>Alteromonadales</taxon>
        <taxon>Alteromonadaceae</taxon>
        <taxon>Alteromonas/Salinimonas group</taxon>
        <taxon>Alteromonas</taxon>
    </lineage>
</organism>
<comment type="function">
    <text evidence="5">Nucleoside triphosphate pyrophosphatase that hydrolyzes 7-methyl-GTP (m(7)GTP). May have a dual role in cell division arrest and in preventing the incorporation of modified nucleotides into cellular nucleic acids.</text>
</comment>
<comment type="catalytic activity">
    <reaction evidence="5">
        <text>N(7)-methyl-GTP + H2O = N(7)-methyl-GMP + diphosphate + H(+)</text>
        <dbReference type="Rhea" id="RHEA:58744"/>
        <dbReference type="ChEBI" id="CHEBI:15377"/>
        <dbReference type="ChEBI" id="CHEBI:15378"/>
        <dbReference type="ChEBI" id="CHEBI:33019"/>
        <dbReference type="ChEBI" id="CHEBI:58285"/>
        <dbReference type="ChEBI" id="CHEBI:87133"/>
    </reaction>
</comment>
<dbReference type="PANTHER" id="PTHR43213:SF10">
    <property type="entry name" value="7-METHYL-GTP PYROPHOSPHATASE"/>
    <property type="match status" value="1"/>
</dbReference>
<evidence type="ECO:0000256" key="3">
    <source>
        <dbReference type="ARBA" id="ARBA00022801"/>
    </source>
</evidence>
<feature type="site" description="Important for substrate specificity" evidence="5">
    <location>
        <position position="170"/>
    </location>
</feature>
<keyword evidence="7" id="KW-1185">Reference proteome</keyword>
<dbReference type="PIRSF" id="PIRSF006305">
    <property type="entry name" value="Maf"/>
    <property type="match status" value="1"/>
</dbReference>
<dbReference type="InterPro" id="IPR003697">
    <property type="entry name" value="Maf-like"/>
</dbReference>
<evidence type="ECO:0000313" key="7">
    <source>
        <dbReference type="Proteomes" id="UP000056090"/>
    </source>
</evidence>
<dbReference type="GO" id="GO:0009117">
    <property type="term" value="P:nucleotide metabolic process"/>
    <property type="evidence" value="ECO:0007669"/>
    <property type="project" value="UniProtKB-KW"/>
</dbReference>
<dbReference type="NCBIfam" id="TIGR00172">
    <property type="entry name" value="maf"/>
    <property type="match status" value="1"/>
</dbReference>
<sequence>MPQLVLASSSAYRKQLLANIGIHVETCAPDIDETPEDGESPINLAKRLAAEKAKKVARLNPNKIIIGSDQVALVDTGDGKKILGKPHTVENALAQLTLCQGKTVSFYTALSLCQHFGDGTAKQSTKDKEETCVTRVEETCVFFRRHSQAQLQAYIDAEQPLDCAGSFKCEGMGVLLFERITSRDPNTLIGLPTMLLHNMLDRHFNIDLLDLATQQRWACQ</sequence>
<dbReference type="HAMAP" id="MF_00528">
    <property type="entry name" value="Maf"/>
    <property type="match status" value="1"/>
</dbReference>
<evidence type="ECO:0000256" key="4">
    <source>
        <dbReference type="ARBA" id="ARBA00023080"/>
    </source>
</evidence>
<dbReference type="GeneID" id="78254958"/>
<protein>
    <recommendedName>
        <fullName evidence="5">7-methyl-GTP pyrophosphatase</fullName>
        <shortName evidence="5">m(7)GTP pyrophosphatase</shortName>
        <ecNumber evidence="5">3.6.1.-</ecNumber>
    </recommendedName>
</protein>
<keyword evidence="3 5" id="KW-0378">Hydrolase</keyword>
<dbReference type="AlphaFoldDB" id="A0A075P605"/>
<dbReference type="GO" id="GO:0005737">
    <property type="term" value="C:cytoplasm"/>
    <property type="evidence" value="ECO:0007669"/>
    <property type="project" value="UniProtKB-SubCell"/>
</dbReference>
<proteinExistence type="inferred from homology"/>
<dbReference type="CDD" id="cd00555">
    <property type="entry name" value="Maf"/>
    <property type="match status" value="1"/>
</dbReference>
<evidence type="ECO:0000313" key="6">
    <source>
        <dbReference type="EMBL" id="AIF98722.1"/>
    </source>
</evidence>
<keyword evidence="2 5" id="KW-0963">Cytoplasm</keyword>
<dbReference type="eggNOG" id="COG0424">
    <property type="taxonomic scope" value="Bacteria"/>
</dbReference>
<reference evidence="6 7" key="1">
    <citation type="submission" date="2014-06" db="EMBL/GenBank/DDBJ databases">
        <title>Genomes of Alteromonas australica, a world apart.</title>
        <authorList>
            <person name="Gonzaga A."/>
            <person name="Lopez-Perez M."/>
            <person name="Rodriguez-Valera F."/>
        </authorList>
    </citation>
    <scope>NUCLEOTIDE SEQUENCE [LARGE SCALE GENOMIC DNA]</scope>
    <source>
        <strain evidence="6 7">H 17</strain>
    </source>
</reference>
<dbReference type="Gene3D" id="3.90.950.10">
    <property type="match status" value="1"/>
</dbReference>
<dbReference type="EMBL" id="CP008849">
    <property type="protein sequence ID" value="AIF98722.1"/>
    <property type="molecule type" value="Genomic_DNA"/>
</dbReference>